<dbReference type="Pfam" id="PF02627">
    <property type="entry name" value="CMD"/>
    <property type="match status" value="1"/>
</dbReference>
<evidence type="ECO:0000313" key="2">
    <source>
        <dbReference type="EMBL" id="OWY30139.1"/>
    </source>
</evidence>
<dbReference type="InterPro" id="IPR052512">
    <property type="entry name" value="4CMD/NDH-1_regulator"/>
</dbReference>
<organism evidence="2 3">
    <name type="scientific">Herbaspirillum robiniae</name>
    <dbReference type="NCBI Taxonomy" id="2014887"/>
    <lineage>
        <taxon>Bacteria</taxon>
        <taxon>Pseudomonadati</taxon>
        <taxon>Pseudomonadota</taxon>
        <taxon>Betaproteobacteria</taxon>
        <taxon>Burkholderiales</taxon>
        <taxon>Oxalobacteraceae</taxon>
        <taxon>Herbaspirillum</taxon>
    </lineage>
</organism>
<reference evidence="2 3" key="1">
    <citation type="submission" date="2017-06" db="EMBL/GenBank/DDBJ databases">
        <title>Herbaspirillum phytohormonus sp. nov., isolated from the root nodule of Robinia pseudoacacia in lead-zinc mine.</title>
        <authorList>
            <person name="Fan M."/>
            <person name="Lin Y."/>
        </authorList>
    </citation>
    <scope>NUCLEOTIDE SEQUENCE [LARGE SCALE GENOMIC DNA]</scope>
    <source>
        <strain evidence="2 3">HZ10</strain>
    </source>
</reference>
<dbReference type="RefSeq" id="WP_088750343.1">
    <property type="nucleotide sequence ID" value="NZ_NJGU01000003.1"/>
</dbReference>
<name>A0A246WT33_9BURK</name>
<evidence type="ECO:0000259" key="1">
    <source>
        <dbReference type="Pfam" id="PF02627"/>
    </source>
</evidence>
<dbReference type="PANTHER" id="PTHR33570">
    <property type="entry name" value="4-CARBOXYMUCONOLACTONE DECARBOXYLASE FAMILY PROTEIN"/>
    <property type="match status" value="1"/>
</dbReference>
<dbReference type="InterPro" id="IPR003779">
    <property type="entry name" value="CMD-like"/>
</dbReference>
<dbReference type="InterPro" id="IPR029032">
    <property type="entry name" value="AhpD-like"/>
</dbReference>
<sequence length="131" mass="14235">MQDDLYQLGEKIRGEVLGPAYVNASQAATDEFSEPMRAFAIRNLWGDIWARPGLDRRSRSIVNLALLSAANRPNELKIHIRAALNNGVTRAEIGEVFLQVALYAGVPTGSDATRVAKLLFAELDAEARAGA</sequence>
<protein>
    <submittedName>
        <fullName evidence="2">4-carboxymuconolactone decarboxylase</fullName>
    </submittedName>
</protein>
<dbReference type="SUPFAM" id="SSF69118">
    <property type="entry name" value="AhpD-like"/>
    <property type="match status" value="1"/>
</dbReference>
<dbReference type="AlphaFoldDB" id="A0A246WT33"/>
<dbReference type="Proteomes" id="UP000197596">
    <property type="component" value="Unassembled WGS sequence"/>
</dbReference>
<comment type="caution">
    <text evidence="2">The sequence shown here is derived from an EMBL/GenBank/DDBJ whole genome shotgun (WGS) entry which is preliminary data.</text>
</comment>
<dbReference type="Gene3D" id="1.20.1290.10">
    <property type="entry name" value="AhpD-like"/>
    <property type="match status" value="1"/>
</dbReference>
<accession>A0A246WT33</accession>
<evidence type="ECO:0000313" key="3">
    <source>
        <dbReference type="Proteomes" id="UP000197596"/>
    </source>
</evidence>
<proteinExistence type="predicted"/>
<dbReference type="PANTHER" id="PTHR33570:SF2">
    <property type="entry name" value="CARBOXYMUCONOLACTONE DECARBOXYLASE-LIKE DOMAIN-CONTAINING PROTEIN"/>
    <property type="match status" value="1"/>
</dbReference>
<dbReference type="EMBL" id="NJGU01000003">
    <property type="protein sequence ID" value="OWY30139.1"/>
    <property type="molecule type" value="Genomic_DNA"/>
</dbReference>
<dbReference type="GO" id="GO:0051920">
    <property type="term" value="F:peroxiredoxin activity"/>
    <property type="evidence" value="ECO:0007669"/>
    <property type="project" value="InterPro"/>
</dbReference>
<feature type="domain" description="Carboxymuconolactone decarboxylase-like" evidence="1">
    <location>
        <begin position="42"/>
        <end position="117"/>
    </location>
</feature>
<gene>
    <name evidence="2" type="ORF">CEJ42_05890</name>
</gene>